<sequence length="95" mass="11085">MAKVKLYGTWFSPFVYGDIWTLKLKVVSYEYIEEDLDNKSPLLLQYNPVHKQIPVLVHGGKPVCESMIIVEYIDQTWPQNPLLPSDPYERAIARF</sequence>
<name>A0A2N9FJP9_FAGSY</name>
<dbReference type="PROSITE" id="PS50404">
    <property type="entry name" value="GST_NTER"/>
    <property type="match status" value="1"/>
</dbReference>
<dbReference type="Pfam" id="PF02798">
    <property type="entry name" value="GST_N"/>
    <property type="match status" value="1"/>
</dbReference>
<dbReference type="Gene3D" id="3.40.30.10">
    <property type="entry name" value="Glutaredoxin"/>
    <property type="match status" value="1"/>
</dbReference>
<evidence type="ECO:0000313" key="6">
    <source>
        <dbReference type="EMBL" id="SPC87398.1"/>
    </source>
</evidence>
<dbReference type="SFLD" id="SFLDS00019">
    <property type="entry name" value="Glutathione_Transferase_(cytos"/>
    <property type="match status" value="1"/>
</dbReference>
<evidence type="ECO:0000256" key="1">
    <source>
        <dbReference type="ARBA" id="ARBA00012452"/>
    </source>
</evidence>
<feature type="domain" description="GST N-terminal" evidence="5">
    <location>
        <begin position="2"/>
        <end position="81"/>
    </location>
</feature>
<comment type="similarity">
    <text evidence="3">Belongs to the GST superfamily. Tau family.</text>
</comment>
<dbReference type="EC" id="2.5.1.18" evidence="1"/>
<comment type="catalytic activity">
    <reaction evidence="4">
        <text>RX + glutathione = an S-substituted glutathione + a halide anion + H(+)</text>
        <dbReference type="Rhea" id="RHEA:16437"/>
        <dbReference type="ChEBI" id="CHEBI:15378"/>
        <dbReference type="ChEBI" id="CHEBI:16042"/>
        <dbReference type="ChEBI" id="CHEBI:17792"/>
        <dbReference type="ChEBI" id="CHEBI:57925"/>
        <dbReference type="ChEBI" id="CHEBI:90779"/>
        <dbReference type="EC" id="2.5.1.18"/>
    </reaction>
</comment>
<dbReference type="InterPro" id="IPR004045">
    <property type="entry name" value="Glutathione_S-Trfase_N"/>
</dbReference>
<dbReference type="PANTHER" id="PTHR44548">
    <property type="entry name" value="GST N-TERMINAL DOMAIN-CONTAINING PROTEIN"/>
    <property type="match status" value="1"/>
</dbReference>
<evidence type="ECO:0000256" key="3">
    <source>
        <dbReference type="ARBA" id="ARBA00025743"/>
    </source>
</evidence>
<evidence type="ECO:0000256" key="4">
    <source>
        <dbReference type="ARBA" id="ARBA00047960"/>
    </source>
</evidence>
<dbReference type="GO" id="GO:0004364">
    <property type="term" value="F:glutathione transferase activity"/>
    <property type="evidence" value="ECO:0007669"/>
    <property type="project" value="UniProtKB-EC"/>
</dbReference>
<evidence type="ECO:0000259" key="5">
    <source>
        <dbReference type="PROSITE" id="PS50404"/>
    </source>
</evidence>
<dbReference type="CDD" id="cd03058">
    <property type="entry name" value="GST_N_Tau"/>
    <property type="match status" value="1"/>
</dbReference>
<reference evidence="6" key="1">
    <citation type="submission" date="2018-02" db="EMBL/GenBank/DDBJ databases">
        <authorList>
            <person name="Cohen D.B."/>
            <person name="Kent A.D."/>
        </authorList>
    </citation>
    <scope>NUCLEOTIDE SEQUENCE</scope>
</reference>
<dbReference type="InterPro" id="IPR036249">
    <property type="entry name" value="Thioredoxin-like_sf"/>
</dbReference>
<dbReference type="EMBL" id="OIVN01000918">
    <property type="protein sequence ID" value="SPC87398.1"/>
    <property type="molecule type" value="Genomic_DNA"/>
</dbReference>
<organism evidence="6">
    <name type="scientific">Fagus sylvatica</name>
    <name type="common">Beechnut</name>
    <dbReference type="NCBI Taxonomy" id="28930"/>
    <lineage>
        <taxon>Eukaryota</taxon>
        <taxon>Viridiplantae</taxon>
        <taxon>Streptophyta</taxon>
        <taxon>Embryophyta</taxon>
        <taxon>Tracheophyta</taxon>
        <taxon>Spermatophyta</taxon>
        <taxon>Magnoliopsida</taxon>
        <taxon>eudicotyledons</taxon>
        <taxon>Gunneridae</taxon>
        <taxon>Pentapetalae</taxon>
        <taxon>rosids</taxon>
        <taxon>fabids</taxon>
        <taxon>Fagales</taxon>
        <taxon>Fagaceae</taxon>
        <taxon>Fagus</taxon>
    </lineage>
</organism>
<dbReference type="SUPFAM" id="SSF52833">
    <property type="entry name" value="Thioredoxin-like"/>
    <property type="match status" value="1"/>
</dbReference>
<keyword evidence="2" id="KW-0808">Transferase</keyword>
<dbReference type="AlphaFoldDB" id="A0A2N9FJP9"/>
<protein>
    <recommendedName>
        <fullName evidence="1">glutathione transferase</fullName>
        <ecNumber evidence="1">2.5.1.18</ecNumber>
    </recommendedName>
</protein>
<dbReference type="FunFam" id="3.40.30.10:FF:000044">
    <property type="entry name" value="Glutathione S-transferase GSTU6"/>
    <property type="match status" value="1"/>
</dbReference>
<dbReference type="InterPro" id="IPR040079">
    <property type="entry name" value="Glutathione_S-Trfase"/>
</dbReference>
<evidence type="ECO:0000256" key="2">
    <source>
        <dbReference type="ARBA" id="ARBA00022679"/>
    </source>
</evidence>
<proteinExistence type="inferred from homology"/>
<dbReference type="PANTHER" id="PTHR44548:SF3">
    <property type="entry name" value="GST N-TERMINAL DOMAIN-CONTAINING PROTEIN"/>
    <property type="match status" value="1"/>
</dbReference>
<gene>
    <name evidence="6" type="ORF">FSB_LOCUS15280</name>
</gene>
<dbReference type="SFLD" id="SFLDG00358">
    <property type="entry name" value="Main_(cytGST)"/>
    <property type="match status" value="1"/>
</dbReference>
<accession>A0A2N9FJP9</accession>